<keyword evidence="4" id="KW-0371">Homeobox</keyword>
<dbReference type="InterPro" id="IPR036397">
    <property type="entry name" value="RNaseH_sf"/>
</dbReference>
<sequence>MAIRLTYLALARVLSWLALLARSDAAKEAEILVLRHELAVLRRGNPRPTLSWVDRAFLSALSRLLPPQLRRLRLVSPRTLLRWHAHLVARRWTYPRRQPGRPLTPEPIRALVLQMARENPTWGYRRIQGELVGLGHPVAASTVWKILKAAGIDPAPQRSGPTWRQFLAAQANAILAADFAHVDTVFLRRLYILVVIEHGNRRVRIAGITAHPTRAWVTQQARNLLMALGGRADQFQFLIRDRDSKFTAAFDAVFVGADIRIIRTPVRAPRANAIAERFIGTLRRECLDHILITGPRHLAAVLQEYVEHYNTHRPHRSLHQHPPAGRTPPPSAATVRPLRRDRLGGLVHEYVQVA</sequence>
<keyword evidence="4" id="KW-0238">DNA-binding</keyword>
<dbReference type="InterPro" id="IPR009057">
    <property type="entry name" value="Homeodomain-like_sf"/>
</dbReference>
<dbReference type="InterPro" id="IPR012337">
    <property type="entry name" value="RNaseH-like_sf"/>
</dbReference>
<dbReference type="PANTHER" id="PTHR46889">
    <property type="entry name" value="TRANSPOSASE INSF FOR INSERTION SEQUENCE IS3B-RELATED"/>
    <property type="match status" value="1"/>
</dbReference>
<dbReference type="InterPro" id="IPR050900">
    <property type="entry name" value="Transposase_IS3/IS150/IS904"/>
</dbReference>
<dbReference type="SUPFAM" id="SSF53098">
    <property type="entry name" value="Ribonuclease H-like"/>
    <property type="match status" value="1"/>
</dbReference>
<evidence type="ECO:0000256" key="2">
    <source>
        <dbReference type="SAM" id="SignalP"/>
    </source>
</evidence>
<feature type="domain" description="Integrase catalytic" evidence="3">
    <location>
        <begin position="157"/>
        <end position="336"/>
    </location>
</feature>
<dbReference type="AlphaFoldDB" id="A0A543DP41"/>
<dbReference type="PANTHER" id="PTHR46889:SF4">
    <property type="entry name" value="TRANSPOSASE INSO FOR INSERTION SEQUENCE ELEMENT IS911B-RELATED"/>
    <property type="match status" value="1"/>
</dbReference>
<gene>
    <name evidence="4" type="ORF">FB558_3593</name>
</gene>
<organism evidence="4 5">
    <name type="scientific">Pseudonocardia kunmingensis</name>
    <dbReference type="NCBI Taxonomy" id="630975"/>
    <lineage>
        <taxon>Bacteria</taxon>
        <taxon>Bacillati</taxon>
        <taxon>Actinomycetota</taxon>
        <taxon>Actinomycetes</taxon>
        <taxon>Pseudonocardiales</taxon>
        <taxon>Pseudonocardiaceae</taxon>
        <taxon>Pseudonocardia</taxon>
    </lineage>
</organism>
<name>A0A543DP41_9PSEU</name>
<proteinExistence type="predicted"/>
<dbReference type="SUPFAM" id="SSF46689">
    <property type="entry name" value="Homeodomain-like"/>
    <property type="match status" value="1"/>
</dbReference>
<reference evidence="4 5" key="1">
    <citation type="submission" date="2019-06" db="EMBL/GenBank/DDBJ databases">
        <title>Sequencing the genomes of 1000 actinobacteria strains.</title>
        <authorList>
            <person name="Klenk H.-P."/>
        </authorList>
    </citation>
    <scope>NUCLEOTIDE SEQUENCE [LARGE SCALE GENOMIC DNA]</scope>
    <source>
        <strain evidence="4 5">DSM 45301</strain>
    </source>
</reference>
<accession>A0A543DP41</accession>
<evidence type="ECO:0000259" key="3">
    <source>
        <dbReference type="PROSITE" id="PS50994"/>
    </source>
</evidence>
<keyword evidence="2" id="KW-0732">Signal</keyword>
<protein>
    <submittedName>
        <fullName evidence="4">Homeodomain-containing protein</fullName>
    </submittedName>
</protein>
<dbReference type="InterPro" id="IPR001584">
    <property type="entry name" value="Integrase_cat-core"/>
</dbReference>
<evidence type="ECO:0000313" key="5">
    <source>
        <dbReference type="Proteomes" id="UP000315677"/>
    </source>
</evidence>
<dbReference type="Proteomes" id="UP000315677">
    <property type="component" value="Unassembled WGS sequence"/>
</dbReference>
<dbReference type="GO" id="GO:0003677">
    <property type="term" value="F:DNA binding"/>
    <property type="evidence" value="ECO:0007669"/>
    <property type="project" value="UniProtKB-KW"/>
</dbReference>
<dbReference type="OrthoDB" id="1551204at2"/>
<dbReference type="EMBL" id="VFPA01000002">
    <property type="protein sequence ID" value="TQM11053.1"/>
    <property type="molecule type" value="Genomic_DNA"/>
</dbReference>
<dbReference type="Gene3D" id="3.30.420.10">
    <property type="entry name" value="Ribonuclease H-like superfamily/Ribonuclease H"/>
    <property type="match status" value="1"/>
</dbReference>
<dbReference type="Pfam" id="PF13683">
    <property type="entry name" value="rve_3"/>
    <property type="match status" value="1"/>
</dbReference>
<dbReference type="GO" id="GO:0015074">
    <property type="term" value="P:DNA integration"/>
    <property type="evidence" value="ECO:0007669"/>
    <property type="project" value="InterPro"/>
</dbReference>
<feature type="region of interest" description="Disordered" evidence="1">
    <location>
        <begin position="313"/>
        <end position="335"/>
    </location>
</feature>
<evidence type="ECO:0000313" key="4">
    <source>
        <dbReference type="EMBL" id="TQM11053.1"/>
    </source>
</evidence>
<keyword evidence="5" id="KW-1185">Reference proteome</keyword>
<feature type="chain" id="PRO_5038707330" evidence="2">
    <location>
        <begin position="21"/>
        <end position="354"/>
    </location>
</feature>
<evidence type="ECO:0000256" key="1">
    <source>
        <dbReference type="SAM" id="MobiDB-lite"/>
    </source>
</evidence>
<comment type="caution">
    <text evidence="4">The sequence shown here is derived from an EMBL/GenBank/DDBJ whole genome shotgun (WGS) entry which is preliminary data.</text>
</comment>
<dbReference type="PROSITE" id="PS50994">
    <property type="entry name" value="INTEGRASE"/>
    <property type="match status" value="1"/>
</dbReference>
<feature type="signal peptide" evidence="2">
    <location>
        <begin position="1"/>
        <end position="20"/>
    </location>
</feature>